<name>A0A291ISV1_9MOLU</name>
<evidence type="ECO:0000313" key="2">
    <source>
        <dbReference type="Proteomes" id="UP000232227"/>
    </source>
</evidence>
<dbReference type="KEGG" id="mlac:CP520_03475"/>
<reference evidence="1 2" key="1">
    <citation type="submission" date="2017-09" db="EMBL/GenBank/DDBJ databases">
        <title>SPAdes assembly of the Mesoplasma lactucae genome.</title>
        <authorList>
            <person name="Knight T.F."/>
            <person name="Rubinstein R."/>
            <person name="Citino T."/>
        </authorList>
    </citation>
    <scope>NUCLEOTIDE SEQUENCE [LARGE SCALE GENOMIC DNA]</scope>
    <source>
        <strain evidence="1 2">831-C4</strain>
    </source>
</reference>
<proteinExistence type="predicted"/>
<evidence type="ECO:0000313" key="1">
    <source>
        <dbReference type="EMBL" id="ATG97771.1"/>
    </source>
</evidence>
<accession>A0A291ISV1</accession>
<dbReference type="RefSeq" id="WP_096863068.1">
    <property type="nucleotide sequence ID" value="NZ_CP023668.1"/>
</dbReference>
<sequence>MKNDNQVLKELYANGWKPKRKNTFVFEKLMPTIAPMMSSDEKALTALWGHELNHEGERTATIDLIVVTNKQIISSKQNPEWTDQTPKTMAKPLTDVHKVLIQDSPSHDSKKRVDVILIMDDATWSVDVEDDLTAHFEQQVNQLFSQHLVDDETFTTTAKPETINFSKKPKPVKKTDKAKEKIKKLMPKKGFFHNLKALNIVTLVLAVGLLVTSSIYTGSFDPSKTTYITDGVFHIIFGLLGMCVMVVVCMNLWDNDRFSTELYIGLLKLLIFLISFAFGFVIVTNANSGGAISAINIVLATLLIFDSGYEIVKQNLDK</sequence>
<gene>
    <name evidence="1" type="ORF">CP520_03475</name>
</gene>
<dbReference type="EMBL" id="CP023668">
    <property type="protein sequence ID" value="ATG97771.1"/>
    <property type="molecule type" value="Genomic_DNA"/>
</dbReference>
<protein>
    <submittedName>
        <fullName evidence="1">Uncharacterized protein</fullName>
    </submittedName>
</protein>
<organism evidence="1 2">
    <name type="scientific">Mesoplasma lactucae ATCC 49193</name>
    <dbReference type="NCBI Taxonomy" id="81460"/>
    <lineage>
        <taxon>Bacteria</taxon>
        <taxon>Bacillati</taxon>
        <taxon>Mycoplasmatota</taxon>
        <taxon>Mollicutes</taxon>
        <taxon>Entomoplasmatales</taxon>
        <taxon>Entomoplasmataceae</taxon>
        <taxon>Mesoplasma</taxon>
    </lineage>
</organism>
<dbReference type="Proteomes" id="UP000232227">
    <property type="component" value="Chromosome"/>
</dbReference>
<keyword evidence="2" id="KW-1185">Reference proteome</keyword>
<dbReference type="AlphaFoldDB" id="A0A291ISV1"/>